<evidence type="ECO:0000313" key="1">
    <source>
        <dbReference type="EMBL" id="TWW59239.1"/>
    </source>
</evidence>
<comment type="caution">
    <text evidence="1">The sequence shown here is derived from an EMBL/GenBank/DDBJ whole genome shotgun (WGS) entry which is preliminary data.</text>
</comment>
<protein>
    <recommendedName>
        <fullName evidence="3">CCHC-type domain-containing protein</fullName>
    </recommendedName>
</protein>
<dbReference type="PANTHER" id="PTHR47331">
    <property type="entry name" value="PHD-TYPE DOMAIN-CONTAINING PROTEIN"/>
    <property type="match status" value="1"/>
</dbReference>
<sequence>MQALQQQYGQPHQLAQSEIAALLNSPDVRSGDTKSFQNFALQVQLLVGMLISIEGRELMSSGHVDRLLSKLPRFLRDSFVKYLHTQGRLRMNSLNPYSLQDLSEWLKGKAEVQRLSDKMAQWHQRKESSGMKRETIKPRNNPVAVYHSWEQGSTPSISQPEKKETRDKRICLFCKGADHYLSQCPRTATCTPEQVERWITEGKRCRRCGRSNHGMESCTLKKACSECQEVHLKVLHVIANPSSKVYLTTPTVGTTLIPAKQSSKVYLKVVPVIVNHGNKTLCGGVERGGTVDDNATWGISPQELTGNRHAQIRFGSRGRDRIEG</sequence>
<dbReference type="AlphaFoldDB" id="A0A5C6MWR2"/>
<gene>
    <name evidence="1" type="ORF">D4764_06G0007690</name>
</gene>
<dbReference type="PANTHER" id="PTHR47331:SF5">
    <property type="entry name" value="RIBONUCLEASE H"/>
    <property type="match status" value="1"/>
</dbReference>
<proteinExistence type="predicted"/>
<keyword evidence="2" id="KW-1185">Reference proteome</keyword>
<accession>A0A5C6MWR2</accession>
<name>A0A5C6MWR2_9TELE</name>
<evidence type="ECO:0000313" key="2">
    <source>
        <dbReference type="Proteomes" id="UP000324091"/>
    </source>
</evidence>
<reference evidence="1 2" key="1">
    <citation type="submission" date="2019-04" db="EMBL/GenBank/DDBJ databases">
        <title>Chromosome genome assembly for Takifugu flavidus.</title>
        <authorList>
            <person name="Xiao S."/>
        </authorList>
    </citation>
    <scope>NUCLEOTIDE SEQUENCE [LARGE SCALE GENOMIC DNA]</scope>
    <source>
        <strain evidence="1">HTHZ2018</strain>
        <tissue evidence="1">Muscle</tissue>
    </source>
</reference>
<evidence type="ECO:0008006" key="3">
    <source>
        <dbReference type="Google" id="ProtNLM"/>
    </source>
</evidence>
<dbReference type="Proteomes" id="UP000324091">
    <property type="component" value="Chromosome 6"/>
</dbReference>
<organism evidence="1 2">
    <name type="scientific">Takifugu flavidus</name>
    <name type="common">sansaifugu</name>
    <dbReference type="NCBI Taxonomy" id="433684"/>
    <lineage>
        <taxon>Eukaryota</taxon>
        <taxon>Metazoa</taxon>
        <taxon>Chordata</taxon>
        <taxon>Craniata</taxon>
        <taxon>Vertebrata</taxon>
        <taxon>Euteleostomi</taxon>
        <taxon>Actinopterygii</taxon>
        <taxon>Neopterygii</taxon>
        <taxon>Teleostei</taxon>
        <taxon>Neoteleostei</taxon>
        <taxon>Acanthomorphata</taxon>
        <taxon>Eupercaria</taxon>
        <taxon>Tetraodontiformes</taxon>
        <taxon>Tetradontoidea</taxon>
        <taxon>Tetraodontidae</taxon>
        <taxon>Takifugu</taxon>
    </lineage>
</organism>
<dbReference type="EMBL" id="RHFK02000019">
    <property type="protein sequence ID" value="TWW59239.1"/>
    <property type="molecule type" value="Genomic_DNA"/>
</dbReference>